<keyword evidence="2" id="KW-0732">Signal</keyword>
<sequence>MFWRIHGTLAAAVLGGVLAAGPALAQQPAYPSKPITLVVPYGPGGPADTAARLVADIAGRSLGQPVVIENRPGAATKVAAAQFVRAPKDGYTLLECTSSTFLTAALARNPGFGVPDFLPVSLIASNPFVLSVTAELPVRSAPELVAYAKAHPGKLNLGSLGAGSVEEIMGLWFAHSTGISIAPIAYKGGLSAAIQDLIAGRVHLMFDAIGNSTQYYRAGRLRILGVATAERVDSLPEVPTLAEQGLPFVNGSWLGICAPAGVPAPVAERISREIVAAVRSDEYQSKIRGLGFLPVSSDSSASFLKFTSDYLKDWAEMTRTLGITLE</sequence>
<comment type="similarity">
    <text evidence="1">Belongs to the UPF0065 (bug) family.</text>
</comment>
<keyword evidence="4" id="KW-1185">Reference proteome</keyword>
<dbReference type="PANTHER" id="PTHR42928">
    <property type="entry name" value="TRICARBOXYLATE-BINDING PROTEIN"/>
    <property type="match status" value="1"/>
</dbReference>
<dbReference type="PIRSF" id="PIRSF017082">
    <property type="entry name" value="YflP"/>
    <property type="match status" value="1"/>
</dbReference>
<protein>
    <submittedName>
        <fullName evidence="3">Tripartite tricarboxylate transporter substrate binding protein</fullName>
    </submittedName>
</protein>
<dbReference type="SUPFAM" id="SSF53850">
    <property type="entry name" value="Periplasmic binding protein-like II"/>
    <property type="match status" value="1"/>
</dbReference>
<dbReference type="InterPro" id="IPR042100">
    <property type="entry name" value="Bug_dom1"/>
</dbReference>
<feature type="chain" id="PRO_5046613620" evidence="2">
    <location>
        <begin position="26"/>
        <end position="326"/>
    </location>
</feature>
<comment type="caution">
    <text evidence="3">The sequence shown here is derived from an EMBL/GenBank/DDBJ whole genome shotgun (WGS) entry which is preliminary data.</text>
</comment>
<name>A0ABP8HAT7_9BURK</name>
<organism evidence="3 4">
    <name type="scientific">Pigmentiphaga soli</name>
    <dbReference type="NCBI Taxonomy" id="1007095"/>
    <lineage>
        <taxon>Bacteria</taxon>
        <taxon>Pseudomonadati</taxon>
        <taxon>Pseudomonadota</taxon>
        <taxon>Betaproteobacteria</taxon>
        <taxon>Burkholderiales</taxon>
        <taxon>Alcaligenaceae</taxon>
        <taxon>Pigmentiphaga</taxon>
    </lineage>
</organism>
<dbReference type="InterPro" id="IPR005064">
    <property type="entry name" value="BUG"/>
</dbReference>
<reference evidence="4" key="1">
    <citation type="journal article" date="2019" name="Int. J. Syst. Evol. Microbiol.">
        <title>The Global Catalogue of Microorganisms (GCM) 10K type strain sequencing project: providing services to taxonomists for standard genome sequencing and annotation.</title>
        <authorList>
            <consortium name="The Broad Institute Genomics Platform"/>
            <consortium name="The Broad Institute Genome Sequencing Center for Infectious Disease"/>
            <person name="Wu L."/>
            <person name="Ma J."/>
        </authorList>
    </citation>
    <scope>NUCLEOTIDE SEQUENCE [LARGE SCALE GENOMIC DNA]</scope>
    <source>
        <strain evidence="4">JCM 17666</strain>
    </source>
</reference>
<dbReference type="Proteomes" id="UP001501671">
    <property type="component" value="Unassembled WGS sequence"/>
</dbReference>
<dbReference type="RefSeq" id="WP_345250766.1">
    <property type="nucleotide sequence ID" value="NZ_BAABFO010000015.1"/>
</dbReference>
<evidence type="ECO:0000313" key="3">
    <source>
        <dbReference type="EMBL" id="GAA4336534.1"/>
    </source>
</evidence>
<accession>A0ABP8HAT7</accession>
<dbReference type="EMBL" id="BAABFO010000015">
    <property type="protein sequence ID" value="GAA4336534.1"/>
    <property type="molecule type" value="Genomic_DNA"/>
</dbReference>
<evidence type="ECO:0000256" key="1">
    <source>
        <dbReference type="ARBA" id="ARBA00006987"/>
    </source>
</evidence>
<gene>
    <name evidence="3" type="ORF">GCM10023144_30970</name>
</gene>
<dbReference type="Gene3D" id="3.40.190.10">
    <property type="entry name" value="Periplasmic binding protein-like II"/>
    <property type="match status" value="1"/>
</dbReference>
<proteinExistence type="inferred from homology"/>
<dbReference type="Gene3D" id="3.40.190.150">
    <property type="entry name" value="Bordetella uptake gene, domain 1"/>
    <property type="match status" value="1"/>
</dbReference>
<dbReference type="Pfam" id="PF03401">
    <property type="entry name" value="TctC"/>
    <property type="match status" value="1"/>
</dbReference>
<evidence type="ECO:0000256" key="2">
    <source>
        <dbReference type="SAM" id="SignalP"/>
    </source>
</evidence>
<dbReference type="PANTHER" id="PTHR42928:SF5">
    <property type="entry name" value="BLR1237 PROTEIN"/>
    <property type="match status" value="1"/>
</dbReference>
<feature type="signal peptide" evidence="2">
    <location>
        <begin position="1"/>
        <end position="25"/>
    </location>
</feature>
<evidence type="ECO:0000313" key="4">
    <source>
        <dbReference type="Proteomes" id="UP001501671"/>
    </source>
</evidence>
<dbReference type="CDD" id="cd07012">
    <property type="entry name" value="PBP2_Bug_TTT"/>
    <property type="match status" value="1"/>
</dbReference>